<feature type="transmembrane region" description="Helical" evidence="6">
    <location>
        <begin position="284"/>
        <end position="303"/>
    </location>
</feature>
<evidence type="ECO:0000256" key="5">
    <source>
        <dbReference type="ARBA" id="ARBA00023136"/>
    </source>
</evidence>
<evidence type="ECO:0000256" key="2">
    <source>
        <dbReference type="ARBA" id="ARBA00022475"/>
    </source>
</evidence>
<accession>A0A845BF44</accession>
<keyword evidence="2" id="KW-1003">Cell membrane</keyword>
<sequence>MKFRAALFCVLLGWGLTLLVAGIYYLDGKQQLRSLQMTHLQGLVERTATDLDDRIRTRQQLVIRGAASLTLTPEELIRDAPNLISRFHYLKGMFSTAVLYDRNGVIVADYPHIPGRVGLSVAERGYFQRTRDTLTPQISEPFRAKTPSRRHVVVFSAPILTPDGRFAGMLAGSLELFSPEFFGELSQLAIGKQGYIVLVAQQSRRFLFHPDPAWVDHPIPSRTQAPALYRAVVENRFGVSEGALSRGEDGLAALFKLQSVNWVLGAAIPLHEAYLPLQRFTRTLLWIGLAMMLLLPLLAWLAMRKMLAPLSVLQQQLQHWQDPSTAGALNVVGSSELVEMANTLNALLAGRQAFELRLSEREAFFRALNDVSPLGVLVCDRQGEIRYHNQVAAQMLSVSGIGCNWLKNVDAAESSRLIQLMAEELTIGGLVQRRSHLSPQQGLRLLLELRLTLLDDAHCLVILLDVTQQDAEQQALAGERERALAILGSISDAVVLTNQCDEVEYLNLPAQALLGIKAGDPLGRRLCNLVDFRHPETGMLLAAYELDGLTAGTHVELDMETEDGEVRAVVLALSSVAAQGVMQGYRVYVLRDDAERRQREQEQRYQATHDALTGLLNRRALQQELSQLLEGGRLPAVTVAMLDLDYFKEVNDKGGHQAGDLMLQAVAGLLYEGLRDSDSIARMGGDEFALILRHCDEADGQQVLNQIRQRIECYRLAFAGQSFTLSASIGLTQIQSSDATPEEVLARADKACYAAKFSGRNRIATTQGELLS</sequence>
<dbReference type="RefSeq" id="WP_124734643.1">
    <property type="nucleotide sequence ID" value="NZ_WSSB01000001.1"/>
</dbReference>
<dbReference type="SMART" id="SM00267">
    <property type="entry name" value="GGDEF"/>
    <property type="match status" value="1"/>
</dbReference>
<dbReference type="InterPro" id="IPR029787">
    <property type="entry name" value="Nucleotide_cyclase"/>
</dbReference>
<dbReference type="Pfam" id="PF02743">
    <property type="entry name" value="dCache_1"/>
    <property type="match status" value="1"/>
</dbReference>
<dbReference type="Proteomes" id="UP000467214">
    <property type="component" value="Unassembled WGS sequence"/>
</dbReference>
<dbReference type="PROSITE" id="PS50112">
    <property type="entry name" value="PAS"/>
    <property type="match status" value="1"/>
</dbReference>
<dbReference type="SUPFAM" id="SSF55785">
    <property type="entry name" value="PYP-like sensor domain (PAS domain)"/>
    <property type="match status" value="2"/>
</dbReference>
<feature type="domain" description="GGDEF" evidence="8">
    <location>
        <begin position="635"/>
        <end position="768"/>
    </location>
</feature>
<evidence type="ECO:0000259" key="8">
    <source>
        <dbReference type="PROSITE" id="PS50887"/>
    </source>
</evidence>
<dbReference type="CDD" id="cd12914">
    <property type="entry name" value="PDC1_DGC_like"/>
    <property type="match status" value="1"/>
</dbReference>
<dbReference type="SUPFAM" id="SSF55073">
    <property type="entry name" value="Nucleotide cyclase"/>
    <property type="match status" value="1"/>
</dbReference>
<dbReference type="GO" id="GO:0005886">
    <property type="term" value="C:plasma membrane"/>
    <property type="evidence" value="ECO:0007669"/>
    <property type="project" value="UniProtKB-SubCell"/>
</dbReference>
<dbReference type="InterPro" id="IPR000160">
    <property type="entry name" value="GGDEF_dom"/>
</dbReference>
<keyword evidence="10" id="KW-1185">Reference proteome</keyword>
<name>A0A845BF44_9NEIS</name>
<dbReference type="Pfam" id="PF00990">
    <property type="entry name" value="GGDEF"/>
    <property type="match status" value="1"/>
</dbReference>
<dbReference type="GO" id="GO:0003824">
    <property type="term" value="F:catalytic activity"/>
    <property type="evidence" value="ECO:0007669"/>
    <property type="project" value="UniProtKB-ARBA"/>
</dbReference>
<dbReference type="FunFam" id="3.30.70.270:FF:000001">
    <property type="entry name" value="Diguanylate cyclase domain protein"/>
    <property type="match status" value="1"/>
</dbReference>
<dbReference type="NCBIfam" id="TIGR00254">
    <property type="entry name" value="GGDEF"/>
    <property type="match status" value="1"/>
</dbReference>
<organism evidence="9 10">
    <name type="scientific">Craterilacuibacter sinensis</name>
    <dbReference type="NCBI Taxonomy" id="2686017"/>
    <lineage>
        <taxon>Bacteria</taxon>
        <taxon>Pseudomonadati</taxon>
        <taxon>Pseudomonadota</taxon>
        <taxon>Betaproteobacteria</taxon>
        <taxon>Neisseriales</taxon>
        <taxon>Neisseriaceae</taxon>
        <taxon>Craterilacuibacter</taxon>
    </lineage>
</organism>
<dbReference type="Gene3D" id="3.30.70.270">
    <property type="match status" value="1"/>
</dbReference>
<reference evidence="9 10" key="1">
    <citation type="submission" date="2019-12" db="EMBL/GenBank/DDBJ databases">
        <title>Neisseriaceae gen. nov. sp. Genome sequencing and assembly.</title>
        <authorList>
            <person name="Liu Z."/>
            <person name="Li A."/>
        </authorList>
    </citation>
    <scope>NUCLEOTIDE SEQUENCE [LARGE SCALE GENOMIC DNA]</scope>
    <source>
        <strain evidence="9 10">B2N2-7</strain>
    </source>
</reference>
<dbReference type="InterPro" id="IPR052155">
    <property type="entry name" value="Biofilm_reg_signaling"/>
</dbReference>
<dbReference type="CDD" id="cd18774">
    <property type="entry name" value="PDC2_HK_sensor"/>
    <property type="match status" value="1"/>
</dbReference>
<evidence type="ECO:0000256" key="4">
    <source>
        <dbReference type="ARBA" id="ARBA00022989"/>
    </source>
</evidence>
<comment type="subcellular location">
    <subcellularLocation>
        <location evidence="1">Cell membrane</location>
        <topology evidence="1">Multi-pass membrane protein</topology>
    </subcellularLocation>
</comment>
<evidence type="ECO:0000256" key="6">
    <source>
        <dbReference type="SAM" id="Phobius"/>
    </source>
</evidence>
<dbReference type="InterPro" id="IPR035965">
    <property type="entry name" value="PAS-like_dom_sf"/>
</dbReference>
<dbReference type="CDD" id="cd01949">
    <property type="entry name" value="GGDEF"/>
    <property type="match status" value="1"/>
</dbReference>
<evidence type="ECO:0000256" key="1">
    <source>
        <dbReference type="ARBA" id="ARBA00004651"/>
    </source>
</evidence>
<dbReference type="InterPro" id="IPR033479">
    <property type="entry name" value="dCache_1"/>
</dbReference>
<keyword evidence="3 6" id="KW-0812">Transmembrane</keyword>
<feature type="domain" description="PAS" evidence="7">
    <location>
        <begin position="479"/>
        <end position="536"/>
    </location>
</feature>
<evidence type="ECO:0000256" key="3">
    <source>
        <dbReference type="ARBA" id="ARBA00022692"/>
    </source>
</evidence>
<keyword evidence="4 6" id="KW-1133">Transmembrane helix</keyword>
<keyword evidence="5 6" id="KW-0472">Membrane</keyword>
<dbReference type="AlphaFoldDB" id="A0A845BF44"/>
<proteinExistence type="predicted"/>
<dbReference type="SMART" id="SM00091">
    <property type="entry name" value="PAS"/>
    <property type="match status" value="2"/>
</dbReference>
<protein>
    <submittedName>
        <fullName evidence="9">Diguanylate cyclase</fullName>
    </submittedName>
</protein>
<dbReference type="Gene3D" id="3.30.450.20">
    <property type="entry name" value="PAS domain"/>
    <property type="match status" value="3"/>
</dbReference>
<evidence type="ECO:0000313" key="9">
    <source>
        <dbReference type="EMBL" id="MXR35387.1"/>
    </source>
</evidence>
<evidence type="ECO:0000259" key="7">
    <source>
        <dbReference type="PROSITE" id="PS50112"/>
    </source>
</evidence>
<gene>
    <name evidence="9" type="ORF">GQF02_00035</name>
</gene>
<dbReference type="InterPro" id="IPR043128">
    <property type="entry name" value="Rev_trsase/Diguanyl_cyclase"/>
</dbReference>
<comment type="caution">
    <text evidence="9">The sequence shown here is derived from an EMBL/GenBank/DDBJ whole genome shotgun (WGS) entry which is preliminary data.</text>
</comment>
<evidence type="ECO:0000313" key="10">
    <source>
        <dbReference type="Proteomes" id="UP000467214"/>
    </source>
</evidence>
<dbReference type="Pfam" id="PF13188">
    <property type="entry name" value="PAS_8"/>
    <property type="match status" value="2"/>
</dbReference>
<dbReference type="PANTHER" id="PTHR44757:SF4">
    <property type="entry name" value="DIGUANYLATE CYCLASE DGCE-RELATED"/>
    <property type="match status" value="1"/>
</dbReference>
<dbReference type="PANTHER" id="PTHR44757">
    <property type="entry name" value="DIGUANYLATE CYCLASE DGCP"/>
    <property type="match status" value="1"/>
</dbReference>
<dbReference type="CDD" id="cd00130">
    <property type="entry name" value="PAS"/>
    <property type="match status" value="1"/>
</dbReference>
<dbReference type="EMBL" id="WSSB01000001">
    <property type="protein sequence ID" value="MXR35387.1"/>
    <property type="molecule type" value="Genomic_DNA"/>
</dbReference>
<dbReference type="InterPro" id="IPR000014">
    <property type="entry name" value="PAS"/>
</dbReference>
<dbReference type="PROSITE" id="PS50887">
    <property type="entry name" value="GGDEF"/>
    <property type="match status" value="1"/>
</dbReference>